<accession>A0ABQ0SDP5</accession>
<reference evidence="1 2" key="1">
    <citation type="submission" date="2019-06" db="EMBL/GenBank/DDBJ databases">
        <title>Whole genome shotgun sequence of Komagataeibacter hansenii NBRC 14820.</title>
        <authorList>
            <person name="Hosoyama A."/>
            <person name="Uohara A."/>
            <person name="Ohji S."/>
            <person name="Ichikawa N."/>
        </authorList>
    </citation>
    <scope>NUCLEOTIDE SEQUENCE [LARGE SCALE GENOMIC DNA]</scope>
    <source>
        <strain evidence="1 2">NBRC 14820</strain>
    </source>
</reference>
<protein>
    <submittedName>
        <fullName evidence="1">Uncharacterized protein</fullName>
    </submittedName>
</protein>
<dbReference type="EMBL" id="BJNN01000071">
    <property type="protein sequence ID" value="GEC63273.1"/>
    <property type="molecule type" value="Genomic_DNA"/>
</dbReference>
<name>A0ABQ0SDP5_NOVHA</name>
<gene>
    <name evidence="1" type="ORF">GHA01_11220</name>
</gene>
<keyword evidence="2" id="KW-1185">Reference proteome</keyword>
<evidence type="ECO:0000313" key="2">
    <source>
        <dbReference type="Proteomes" id="UP000319478"/>
    </source>
</evidence>
<evidence type="ECO:0000313" key="1">
    <source>
        <dbReference type="EMBL" id="GEC63273.1"/>
    </source>
</evidence>
<sequence length="66" mass="8203">MYFINDNIKNHKYENFRTYFINKIYECVFLNFDINNYQRSFGNLQKSHQCIINYIREFFVIHLLGP</sequence>
<comment type="caution">
    <text evidence="1">The sequence shown here is derived from an EMBL/GenBank/DDBJ whole genome shotgun (WGS) entry which is preliminary data.</text>
</comment>
<proteinExistence type="predicted"/>
<organism evidence="1 2">
    <name type="scientific">Novacetimonas hansenii</name>
    <name type="common">Komagataeibacter hansenii</name>
    <dbReference type="NCBI Taxonomy" id="436"/>
    <lineage>
        <taxon>Bacteria</taxon>
        <taxon>Pseudomonadati</taxon>
        <taxon>Pseudomonadota</taxon>
        <taxon>Alphaproteobacteria</taxon>
        <taxon>Acetobacterales</taxon>
        <taxon>Acetobacteraceae</taxon>
        <taxon>Novacetimonas</taxon>
    </lineage>
</organism>
<dbReference type="Proteomes" id="UP000319478">
    <property type="component" value="Unassembled WGS sequence"/>
</dbReference>